<keyword evidence="1" id="KW-0812">Transmembrane</keyword>
<dbReference type="Pfam" id="PF07301">
    <property type="entry name" value="DUF1453"/>
    <property type="match status" value="1"/>
</dbReference>
<dbReference type="InterPro" id="IPR058247">
    <property type="entry name" value="DUF1453"/>
</dbReference>
<reference evidence="2 3" key="1">
    <citation type="submission" date="2024-06" db="EMBL/GenBank/DDBJ databases">
        <title>Sorghum-associated microbial communities from plants grown in Nebraska, USA.</title>
        <authorList>
            <person name="Schachtman D."/>
        </authorList>
    </citation>
    <scope>NUCLEOTIDE SEQUENCE [LARGE SCALE GENOMIC DNA]</scope>
    <source>
        <strain evidence="2 3">1073</strain>
    </source>
</reference>
<name>A0ABV2K0W7_9GAMM</name>
<feature type="transmembrane region" description="Helical" evidence="1">
    <location>
        <begin position="65"/>
        <end position="83"/>
    </location>
</feature>
<keyword evidence="3" id="KW-1185">Reference proteome</keyword>
<keyword evidence="1" id="KW-1133">Transmembrane helix</keyword>
<accession>A0ABV2K0W7</accession>
<keyword evidence="1" id="KW-0472">Membrane</keyword>
<proteinExistence type="predicted"/>
<protein>
    <recommendedName>
        <fullName evidence="4">DUF1453 domain-containing protein</fullName>
    </recommendedName>
</protein>
<feature type="transmembrane region" description="Helical" evidence="1">
    <location>
        <begin position="165"/>
        <end position="186"/>
    </location>
</feature>
<feature type="transmembrane region" description="Helical" evidence="1">
    <location>
        <begin position="89"/>
        <end position="106"/>
    </location>
</feature>
<dbReference type="EMBL" id="JBEPMU010000005">
    <property type="protein sequence ID" value="MET3653693.1"/>
    <property type="molecule type" value="Genomic_DNA"/>
</dbReference>
<evidence type="ECO:0008006" key="4">
    <source>
        <dbReference type="Google" id="ProtNLM"/>
    </source>
</evidence>
<gene>
    <name evidence="2" type="ORF">ABIC75_003430</name>
</gene>
<dbReference type="RefSeq" id="WP_354015078.1">
    <property type="nucleotide sequence ID" value="NZ_JBEPMU010000005.1"/>
</dbReference>
<feature type="transmembrane region" description="Helical" evidence="1">
    <location>
        <begin position="118"/>
        <end position="139"/>
    </location>
</feature>
<sequence length="198" mass="21595">MVASRQSYGRPRADKLPASHHLVPAMNPNMIYALMIPLMAFAIWRRVRGSFGRQPIRRKRMIGRIVFLSVIGGLIALGGLHNVRLLEGLLGGALAGAALGAVGIKLTRFERDAAGSDLYIPNAWIGGLLTVLLVGRLAWRFLVTMPQLQDPAMAHSAPAMGNSPLTLAIFGLTIGYYISYFAGLLVHHRRFERAQLAT</sequence>
<evidence type="ECO:0000313" key="2">
    <source>
        <dbReference type="EMBL" id="MET3653693.1"/>
    </source>
</evidence>
<evidence type="ECO:0000256" key="1">
    <source>
        <dbReference type="SAM" id="Phobius"/>
    </source>
</evidence>
<comment type="caution">
    <text evidence="2">The sequence shown here is derived from an EMBL/GenBank/DDBJ whole genome shotgun (WGS) entry which is preliminary data.</text>
</comment>
<organism evidence="2 3">
    <name type="scientific">Dyella japonica</name>
    <dbReference type="NCBI Taxonomy" id="231455"/>
    <lineage>
        <taxon>Bacteria</taxon>
        <taxon>Pseudomonadati</taxon>
        <taxon>Pseudomonadota</taxon>
        <taxon>Gammaproteobacteria</taxon>
        <taxon>Lysobacterales</taxon>
        <taxon>Rhodanobacteraceae</taxon>
        <taxon>Dyella</taxon>
    </lineage>
</organism>
<dbReference type="Proteomes" id="UP001549184">
    <property type="component" value="Unassembled WGS sequence"/>
</dbReference>
<evidence type="ECO:0000313" key="3">
    <source>
        <dbReference type="Proteomes" id="UP001549184"/>
    </source>
</evidence>
<feature type="transmembrane region" description="Helical" evidence="1">
    <location>
        <begin position="25"/>
        <end position="44"/>
    </location>
</feature>